<feature type="compositionally biased region" description="Basic and acidic residues" evidence="1">
    <location>
        <begin position="437"/>
        <end position="449"/>
    </location>
</feature>
<evidence type="ECO:0000256" key="1">
    <source>
        <dbReference type="SAM" id="MobiDB-lite"/>
    </source>
</evidence>
<evidence type="ECO:0000313" key="3">
    <source>
        <dbReference type="Proteomes" id="UP000033710"/>
    </source>
</evidence>
<feature type="region of interest" description="Disordered" evidence="1">
    <location>
        <begin position="761"/>
        <end position="849"/>
    </location>
</feature>
<dbReference type="KEGG" id="ssck:SPSK_00686"/>
<gene>
    <name evidence="2" type="ORF">SPSK_00686</name>
</gene>
<feature type="compositionally biased region" description="Low complexity" evidence="1">
    <location>
        <begin position="815"/>
        <end position="849"/>
    </location>
</feature>
<reference evidence="2 3" key="2">
    <citation type="journal article" date="2015" name="Eukaryot. Cell">
        <title>Asexual propagation of a virulent clone complex in a human and feline outbreak of sporotrichosis.</title>
        <authorList>
            <person name="Teixeira Mde M."/>
            <person name="Rodrigues A.M."/>
            <person name="Tsui C.K."/>
            <person name="de Almeida L.G."/>
            <person name="Van Diepeningen A.D."/>
            <person name="van den Ende B.G."/>
            <person name="Fernandes G.F."/>
            <person name="Kano R."/>
            <person name="Hamelin R.C."/>
            <person name="Lopes-Bezerra L.M."/>
            <person name="Vasconcelos A.T."/>
            <person name="de Hoog S."/>
            <person name="de Camargo Z.P."/>
            <person name="Felipe M.S."/>
        </authorList>
    </citation>
    <scope>NUCLEOTIDE SEQUENCE [LARGE SCALE GENOMIC DNA]</scope>
    <source>
        <strain evidence="2 3">1099-18</strain>
    </source>
</reference>
<sequence>MHTAGPPSTSLPARLPTNLMADSTAALPGRLTGAPGASTGVSTGVSTGALPGASSNMYAGPTRHTLVESYVPAPLRIEKKPAIQTTQAQTAQTAVAQPQQATIQTATPPMQSTQDFVRRTDRSMARQQAQEAVMQQQQQQQQNYGHQPQQQQQQYAHQQQQQQQQYAHQQQQQPQYSLYQPRRPAPAHAPAHPHPHHSHLRGPNSAPFQWQRPALLKPTKVAPARPRAPGEMFAALPGEVLELILDELKKSHMEDGQSCATCWMRDACAMAVTARKMLKYARVALYEGIELAGAEAVHARHAPKAKKLKSPKERDEAAQQQARRLLADSRLSLLLRTLEASPPIAAIVRTLRVPPAFASDVLLTAPTASVAPVAADAYEALVASVVQACPNLERVLGYYPAYDHNAAHGRYAAALASRTRLKEMTWVVAPLLSQEQREQHARAQREHDLQQQQPKPRARGKSFSHMRRPVLLPSPPVSPRLAQDDGFAERMRPRTGSPDADGTPFSSSSSSSAIALAPRQSARFLNHHIHWQYLSTLAVHCLPGATLTPSTLLVDALMYLPALQNLYLSHLPAAAFDDASLLALPPLKKLALVHLPGVTAQGLSTLATRGTSRSLTDVSLVHVGDAGNMPNLPALARLLSKLDKLTSLSLVQAQAPALPSGDVIWLFPYLASPSLEKLHWDVPTPTPVPAAAAAAAAAPSESPFGAPLAGDVVLARSIAAQGFPRLRQLRTPNDPEGLFQALCRPQERVVLAKDRYRGAGTTYPSAFTSPAGTTSTPPSAAGGHRQRDSESSLFSASFGTHSRTNSTASFTFGKSSAASSPSSSPSSSSTSSAASSASSASSTASAPPTAEWTCTHLGAARVAAQARIDASRRAPRMLVHVTDEHGRLVDQYGLAGFVGTVGSPITYHLLPDTGASDEKGGLVDVHDVLCGGGAGGGGAATEADDAVATKNKTDKKKEATSDANASIAASASSTEGCTGQWNANWELPQKKDRARWWHTERPRPRAVTLF</sequence>
<dbReference type="AlphaFoldDB" id="A0A0F2LXP6"/>
<comment type="caution">
    <text evidence="2">The sequence shown here is derived from an EMBL/GenBank/DDBJ whole genome shotgun (WGS) entry which is preliminary data.</text>
</comment>
<dbReference type="Proteomes" id="UP000033710">
    <property type="component" value="Unassembled WGS sequence"/>
</dbReference>
<feature type="compositionally biased region" description="Low complexity" evidence="1">
    <location>
        <begin position="125"/>
        <end position="190"/>
    </location>
</feature>
<organism evidence="2 3">
    <name type="scientific">Sporothrix schenckii 1099-18</name>
    <dbReference type="NCBI Taxonomy" id="1397361"/>
    <lineage>
        <taxon>Eukaryota</taxon>
        <taxon>Fungi</taxon>
        <taxon>Dikarya</taxon>
        <taxon>Ascomycota</taxon>
        <taxon>Pezizomycotina</taxon>
        <taxon>Sordariomycetes</taxon>
        <taxon>Sordariomycetidae</taxon>
        <taxon>Ophiostomatales</taxon>
        <taxon>Ophiostomataceae</taxon>
        <taxon>Sporothrix</taxon>
    </lineage>
</organism>
<dbReference type="VEuPathDB" id="FungiDB:SPSK_00686"/>
<dbReference type="GeneID" id="27662913"/>
<feature type="region of interest" description="Disordered" evidence="1">
    <location>
        <begin position="90"/>
        <end position="208"/>
    </location>
</feature>
<feature type="compositionally biased region" description="Low complexity" evidence="1">
    <location>
        <begin position="764"/>
        <end position="783"/>
    </location>
</feature>
<feature type="region of interest" description="Disordered" evidence="1">
    <location>
        <begin position="951"/>
        <end position="978"/>
    </location>
</feature>
<dbReference type="EMBL" id="AXCR01000011">
    <property type="protein sequence ID" value="KJR81609.1"/>
    <property type="molecule type" value="Genomic_DNA"/>
</dbReference>
<protein>
    <recommendedName>
        <fullName evidence="4">F-box domain-containing protein</fullName>
    </recommendedName>
</protein>
<reference evidence="2 3" key="1">
    <citation type="journal article" date="2014" name="BMC Genomics">
        <title>Comparative genomics of the major fungal agents of human and animal Sporotrichosis: Sporothrix schenckii and Sporothrix brasiliensis.</title>
        <authorList>
            <person name="Teixeira M.M."/>
            <person name="de Almeida L.G."/>
            <person name="Kubitschek-Barreira P."/>
            <person name="Alves F.L."/>
            <person name="Kioshima E.S."/>
            <person name="Abadio A.K."/>
            <person name="Fernandes L."/>
            <person name="Derengowski L.S."/>
            <person name="Ferreira K.S."/>
            <person name="Souza R.C."/>
            <person name="Ruiz J.C."/>
            <person name="de Andrade N.C."/>
            <person name="Paes H.C."/>
            <person name="Nicola A.M."/>
            <person name="Albuquerque P."/>
            <person name="Gerber A.L."/>
            <person name="Martins V.P."/>
            <person name="Peconick L.D."/>
            <person name="Neto A.V."/>
            <person name="Chaucanez C.B."/>
            <person name="Silva P.A."/>
            <person name="Cunha O.L."/>
            <person name="de Oliveira F.F."/>
            <person name="dos Santos T.C."/>
            <person name="Barros A.L."/>
            <person name="Soares M.A."/>
            <person name="de Oliveira L.M."/>
            <person name="Marini M.M."/>
            <person name="Villalobos-Duno H."/>
            <person name="Cunha M.M."/>
            <person name="de Hoog S."/>
            <person name="da Silveira J.F."/>
            <person name="Henrissat B."/>
            <person name="Nino-Vega G.A."/>
            <person name="Cisalpino P.S."/>
            <person name="Mora-Montes H.M."/>
            <person name="Almeida S.R."/>
            <person name="Stajich J.E."/>
            <person name="Lopes-Bezerra L.M."/>
            <person name="Vasconcelos A.T."/>
            <person name="Felipe M.S."/>
        </authorList>
    </citation>
    <scope>NUCLEOTIDE SEQUENCE [LARGE SCALE GENOMIC DNA]</scope>
    <source>
        <strain evidence="2 3">1099-18</strain>
    </source>
</reference>
<evidence type="ECO:0000313" key="2">
    <source>
        <dbReference type="EMBL" id="KJR81609.1"/>
    </source>
</evidence>
<dbReference type="OrthoDB" id="3210378at2759"/>
<feature type="compositionally biased region" description="Basic residues" evidence="1">
    <location>
        <begin position="191"/>
        <end position="200"/>
    </location>
</feature>
<feature type="compositionally biased region" description="Basic and acidic residues" evidence="1">
    <location>
        <begin position="951"/>
        <end position="960"/>
    </location>
</feature>
<dbReference type="RefSeq" id="XP_016584285.1">
    <property type="nucleotide sequence ID" value="XM_016727636.1"/>
</dbReference>
<feature type="compositionally biased region" description="Basic residues" evidence="1">
    <location>
        <begin position="456"/>
        <end position="468"/>
    </location>
</feature>
<name>A0A0F2LXP6_SPOSC</name>
<proteinExistence type="predicted"/>
<feature type="compositionally biased region" description="Polar residues" evidence="1">
    <location>
        <begin position="791"/>
        <end position="814"/>
    </location>
</feature>
<feature type="region of interest" description="Disordered" evidence="1">
    <location>
        <begin position="437"/>
        <end position="512"/>
    </location>
</feature>
<accession>A0A0F2LXP6</accession>
<feature type="compositionally biased region" description="Low complexity" evidence="1">
    <location>
        <begin position="90"/>
        <end position="109"/>
    </location>
</feature>
<evidence type="ECO:0008006" key="4">
    <source>
        <dbReference type="Google" id="ProtNLM"/>
    </source>
</evidence>
<feature type="compositionally biased region" description="Low complexity" evidence="1">
    <location>
        <begin position="961"/>
        <end position="973"/>
    </location>
</feature>